<accession>A0A1I5MUJ4</accession>
<evidence type="ECO:0000313" key="2">
    <source>
        <dbReference type="Proteomes" id="UP000199331"/>
    </source>
</evidence>
<gene>
    <name evidence="1" type="ORF">SAMN04488060_1572</name>
</gene>
<keyword evidence="2" id="KW-1185">Reference proteome</keyword>
<dbReference type="OrthoDB" id="7605358at2"/>
<name>A0A1I5MUJ4_9SPHN</name>
<reference evidence="2" key="1">
    <citation type="submission" date="2016-10" db="EMBL/GenBank/DDBJ databases">
        <authorList>
            <person name="Varghese N."/>
            <person name="Submissions S."/>
        </authorList>
    </citation>
    <scope>NUCLEOTIDE SEQUENCE [LARGE SCALE GENOMIC DNA]</scope>
    <source>
        <strain evidence="2">CGMCC 1.7715</strain>
    </source>
</reference>
<evidence type="ECO:0000313" key="1">
    <source>
        <dbReference type="EMBL" id="SFP13205.1"/>
    </source>
</evidence>
<sequence>MSGQNEMYDYHREMTDAVSQISGDEEEWVWVMNEEHRRRYRYFLEHVMGTYPDDSENFGIGIMTGEPSNGEPFELVRRHWLGFDEDEEA</sequence>
<dbReference type="RefSeq" id="WP_090479619.1">
    <property type="nucleotide sequence ID" value="NZ_FOWZ01000002.1"/>
</dbReference>
<dbReference type="AlphaFoldDB" id="A0A1I5MUJ4"/>
<dbReference type="STRING" id="604088.SAMN04488060_1572"/>
<protein>
    <submittedName>
        <fullName evidence="1">Uncharacterized protein</fullName>
    </submittedName>
</protein>
<organism evidence="1 2">
    <name type="scientific">Qipengyuania nanhaisediminis</name>
    <dbReference type="NCBI Taxonomy" id="604088"/>
    <lineage>
        <taxon>Bacteria</taxon>
        <taxon>Pseudomonadati</taxon>
        <taxon>Pseudomonadota</taxon>
        <taxon>Alphaproteobacteria</taxon>
        <taxon>Sphingomonadales</taxon>
        <taxon>Erythrobacteraceae</taxon>
        <taxon>Qipengyuania</taxon>
    </lineage>
</organism>
<proteinExistence type="predicted"/>
<dbReference type="Proteomes" id="UP000199331">
    <property type="component" value="Unassembled WGS sequence"/>
</dbReference>
<dbReference type="EMBL" id="FOWZ01000002">
    <property type="protein sequence ID" value="SFP13205.1"/>
    <property type="molecule type" value="Genomic_DNA"/>
</dbReference>